<dbReference type="EMBL" id="JXLI01000008">
    <property type="protein sequence ID" value="KJY57441.1"/>
    <property type="molecule type" value="Genomic_DNA"/>
</dbReference>
<dbReference type="InterPro" id="IPR036388">
    <property type="entry name" value="WH-like_DNA-bd_sf"/>
</dbReference>
<dbReference type="SUPFAM" id="SSF64288">
    <property type="entry name" value="Chorismate lyase-like"/>
    <property type="match status" value="1"/>
</dbReference>
<dbReference type="AlphaFoldDB" id="A0A0F4LIS5"/>
<reference evidence="5 7" key="1">
    <citation type="submission" date="2015-01" db="EMBL/GenBank/DDBJ databases">
        <title>Comparative genomics of the lactic acid bacteria isolated from the honey bee gut.</title>
        <authorList>
            <person name="Ellegaard K.M."/>
            <person name="Tamarit D."/>
            <person name="Javelind E."/>
            <person name="Olofsson T."/>
            <person name="Andersson S.G."/>
            <person name="Vasquez A."/>
        </authorList>
    </citation>
    <scope>NUCLEOTIDE SEQUENCE [LARGE SCALE GENOMIC DNA]</scope>
    <source>
        <strain evidence="5 7">Hma8</strain>
    </source>
</reference>
<gene>
    <name evidence="6" type="ORF">DK873_02275</name>
    <name evidence="5" type="ORF">JF74_04690</name>
</gene>
<accession>A0A0F4LIS5</accession>
<dbReference type="PANTHER" id="PTHR44846:SF1">
    <property type="entry name" value="MANNOSYL-D-GLYCERATE TRANSPORT_METABOLISM SYSTEM REPRESSOR MNGR-RELATED"/>
    <property type="match status" value="1"/>
</dbReference>
<protein>
    <submittedName>
        <fullName evidence="6">GntR family transcriptional regulator</fullName>
    </submittedName>
</protein>
<dbReference type="SMART" id="SM00345">
    <property type="entry name" value="HTH_GNTR"/>
    <property type="match status" value="1"/>
</dbReference>
<organism evidence="5 7">
    <name type="scientific">Lactobacillus melliventris</name>
    <dbReference type="NCBI Taxonomy" id="1218507"/>
    <lineage>
        <taxon>Bacteria</taxon>
        <taxon>Bacillati</taxon>
        <taxon>Bacillota</taxon>
        <taxon>Bacilli</taxon>
        <taxon>Lactobacillales</taxon>
        <taxon>Lactobacillaceae</taxon>
        <taxon>Lactobacillus</taxon>
    </lineage>
</organism>
<evidence type="ECO:0000313" key="7">
    <source>
        <dbReference type="Proteomes" id="UP000033531"/>
    </source>
</evidence>
<dbReference type="PANTHER" id="PTHR44846">
    <property type="entry name" value="MANNOSYL-D-GLYCERATE TRANSPORT/METABOLISM SYSTEM REPRESSOR MNGR-RELATED"/>
    <property type="match status" value="1"/>
</dbReference>
<dbReference type="InterPro" id="IPR000524">
    <property type="entry name" value="Tscrpt_reg_HTH_GntR"/>
</dbReference>
<dbReference type="Gene3D" id="3.40.1410.10">
    <property type="entry name" value="Chorismate lyase-like"/>
    <property type="match status" value="1"/>
</dbReference>
<dbReference type="GO" id="GO:0003677">
    <property type="term" value="F:DNA binding"/>
    <property type="evidence" value="ECO:0007669"/>
    <property type="project" value="UniProtKB-KW"/>
</dbReference>
<evidence type="ECO:0000313" key="5">
    <source>
        <dbReference type="EMBL" id="KJY57441.1"/>
    </source>
</evidence>
<keyword evidence="2" id="KW-0238">DNA-binding</keyword>
<dbReference type="SUPFAM" id="SSF46785">
    <property type="entry name" value="Winged helix' DNA-binding domain"/>
    <property type="match status" value="1"/>
</dbReference>
<dbReference type="PRINTS" id="PR00035">
    <property type="entry name" value="HTHGNTR"/>
</dbReference>
<dbReference type="GO" id="GO:0045892">
    <property type="term" value="P:negative regulation of DNA-templated transcription"/>
    <property type="evidence" value="ECO:0007669"/>
    <property type="project" value="TreeGrafter"/>
</dbReference>
<evidence type="ECO:0000256" key="2">
    <source>
        <dbReference type="ARBA" id="ARBA00023125"/>
    </source>
</evidence>
<dbReference type="GO" id="GO:0003700">
    <property type="term" value="F:DNA-binding transcription factor activity"/>
    <property type="evidence" value="ECO:0007669"/>
    <property type="project" value="InterPro"/>
</dbReference>
<dbReference type="STRING" id="1218507.JF74_04690"/>
<dbReference type="EMBL" id="QGLG01000002">
    <property type="protein sequence ID" value="PXY84032.1"/>
    <property type="molecule type" value="Genomic_DNA"/>
</dbReference>
<dbReference type="CDD" id="cd07377">
    <property type="entry name" value="WHTH_GntR"/>
    <property type="match status" value="1"/>
</dbReference>
<dbReference type="InterPro" id="IPR028978">
    <property type="entry name" value="Chorismate_lyase_/UTRA_dom_sf"/>
</dbReference>
<proteinExistence type="predicted"/>
<dbReference type="InterPro" id="IPR050679">
    <property type="entry name" value="Bact_HTH_transcr_reg"/>
</dbReference>
<dbReference type="Gene3D" id="1.10.10.10">
    <property type="entry name" value="Winged helix-like DNA-binding domain superfamily/Winged helix DNA-binding domain"/>
    <property type="match status" value="1"/>
</dbReference>
<evidence type="ECO:0000256" key="1">
    <source>
        <dbReference type="ARBA" id="ARBA00023015"/>
    </source>
</evidence>
<dbReference type="Pfam" id="PF07702">
    <property type="entry name" value="UTRA"/>
    <property type="match status" value="1"/>
</dbReference>
<evidence type="ECO:0000313" key="6">
    <source>
        <dbReference type="EMBL" id="PXY84032.1"/>
    </source>
</evidence>
<dbReference type="Proteomes" id="UP000247698">
    <property type="component" value="Unassembled WGS sequence"/>
</dbReference>
<dbReference type="PATRIC" id="fig|1218507.3.peg.636"/>
<dbReference type="SMART" id="SM00866">
    <property type="entry name" value="UTRA"/>
    <property type="match status" value="1"/>
</dbReference>
<evidence type="ECO:0000259" key="4">
    <source>
        <dbReference type="PROSITE" id="PS50949"/>
    </source>
</evidence>
<evidence type="ECO:0000256" key="3">
    <source>
        <dbReference type="ARBA" id="ARBA00023163"/>
    </source>
</evidence>
<evidence type="ECO:0000313" key="8">
    <source>
        <dbReference type="Proteomes" id="UP000247698"/>
    </source>
</evidence>
<keyword evidence="1" id="KW-0805">Transcription regulation</keyword>
<keyword evidence="3" id="KW-0804">Transcription</keyword>
<dbReference type="Pfam" id="PF00392">
    <property type="entry name" value="GntR"/>
    <property type="match status" value="1"/>
</dbReference>
<dbReference type="HOGENOM" id="CLU_063236_4_2_9"/>
<feature type="domain" description="HTH gntR-type" evidence="4">
    <location>
        <begin position="5"/>
        <end position="73"/>
    </location>
</feature>
<dbReference type="InterPro" id="IPR011663">
    <property type="entry name" value="UTRA"/>
</dbReference>
<dbReference type="OrthoDB" id="457376at2"/>
<dbReference type="PROSITE" id="PS50949">
    <property type="entry name" value="HTH_GNTR"/>
    <property type="match status" value="1"/>
</dbReference>
<name>A0A0F4LIS5_9LACO</name>
<comment type="caution">
    <text evidence="5">The sequence shown here is derived from an EMBL/GenBank/DDBJ whole genome shotgun (WGS) entry which is preliminary data.</text>
</comment>
<dbReference type="RefSeq" id="WP_046324432.1">
    <property type="nucleotide sequence ID" value="NZ_JBHTMT010000008.1"/>
</dbReference>
<reference evidence="6 8" key="2">
    <citation type="submission" date="2018-05" db="EMBL/GenBank/DDBJ databases">
        <title>Reference genomes for bee gut microbiota database.</title>
        <authorList>
            <person name="Ellegaard K.M."/>
        </authorList>
    </citation>
    <scope>NUCLEOTIDE SEQUENCE [LARGE SCALE GENOMIC DNA]</scope>
    <source>
        <strain evidence="6 8">ESL0184</strain>
    </source>
</reference>
<sequence length="234" mass="26458">MAATGSLYSQVMEKIKQKIITGEYPTNSKLPNEFELSKQFNVSRVTLRKAIAGLAEDGLIEKIHGVGTFVRKPRKVKRIISSASAESFSQTAAKAGFKANAKVIKIKKVETPENLKTTLKTKVALYVERVYAVEDEPVMLERNYFPLPRFTGLEKTDLSKSLYQILRRQYHIKELKSRDMVISVALASLSEARVLKKSVGFPLLLLQVCVEDENNNIVHAGKHYIISDRYEFHV</sequence>
<dbReference type="FunFam" id="1.10.10.10:FF:000079">
    <property type="entry name" value="GntR family transcriptional regulator"/>
    <property type="match status" value="1"/>
</dbReference>
<dbReference type="Proteomes" id="UP000033531">
    <property type="component" value="Unassembled WGS sequence"/>
</dbReference>
<dbReference type="InterPro" id="IPR036390">
    <property type="entry name" value="WH_DNA-bd_sf"/>
</dbReference>
<keyword evidence="8" id="KW-1185">Reference proteome</keyword>